<dbReference type="InterPro" id="IPR000192">
    <property type="entry name" value="Aminotrans_V_dom"/>
</dbReference>
<dbReference type="Pfam" id="PF00266">
    <property type="entry name" value="Aminotran_5"/>
    <property type="match status" value="1"/>
</dbReference>
<dbReference type="Gene3D" id="3.40.640.10">
    <property type="entry name" value="Type I PLP-dependent aspartate aminotransferase-like (Major domain)"/>
    <property type="match status" value="1"/>
</dbReference>
<dbReference type="RefSeq" id="WP_202748280.1">
    <property type="nucleotide sequence ID" value="NZ_JAESWC010000002.1"/>
</dbReference>
<evidence type="ECO:0000256" key="7">
    <source>
        <dbReference type="RuleBase" id="RU004504"/>
    </source>
</evidence>
<sequence length="381" mass="42393">MEIYLDNSATTKPYINVVHTVSKCMIDFYGNPSSIHSLGEKAKKYLTECREYIALTMNAKPQEIIFTSGGSESNNLLLKGFLNKGDHLITTCIEHSSLLNSAVQLQEKGIEVTYLKVDESGRINIDDLKSSMKPSTKLVSIMHVNNEIGVIEDIEAIGKAVREYNANIKLHVDAVQSYGKLKIDVNKMNIDLLSLSAHKIHGPRGVGAAYIRENTPLKALIDGGGQEFGFRSGTENLPAIAGFAQASKQIHKNIEQNYLKVYKLRNYLVQKLQNINGIKINCRTDEDFLPYIVSISTVGIRSGKVLFYLNDKEIYISKSSACSSRNLKDSHVLKAIGLRPEEIMGGLRISFSEENSFEDVDILVYHMGKCLEKLRGEAANE</sequence>
<keyword evidence="3" id="KW-0479">Metal-binding</keyword>
<dbReference type="InterPro" id="IPR016454">
    <property type="entry name" value="Cysteine_dSase"/>
</dbReference>
<accession>A0ABS1T8M8</accession>
<reference evidence="9 10" key="1">
    <citation type="submission" date="2021-01" db="EMBL/GenBank/DDBJ databases">
        <title>Genome public.</title>
        <authorList>
            <person name="Liu C."/>
            <person name="Sun Q."/>
        </authorList>
    </citation>
    <scope>NUCLEOTIDE SEQUENCE [LARGE SCALE GENOMIC DNA]</scope>
    <source>
        <strain evidence="9 10">YIM B02515</strain>
    </source>
</reference>
<dbReference type="Gene3D" id="1.10.260.50">
    <property type="match status" value="1"/>
</dbReference>
<evidence type="ECO:0000256" key="1">
    <source>
        <dbReference type="ARBA" id="ARBA00001933"/>
    </source>
</evidence>
<dbReference type="InterPro" id="IPR015422">
    <property type="entry name" value="PyrdxlP-dep_Trfase_small"/>
</dbReference>
<proteinExistence type="inferred from homology"/>
<keyword evidence="6" id="KW-0411">Iron-sulfur</keyword>
<keyword evidence="5" id="KW-0408">Iron</keyword>
<dbReference type="NCBIfam" id="NF002806">
    <property type="entry name" value="PRK02948.1"/>
    <property type="match status" value="1"/>
</dbReference>
<dbReference type="InterPro" id="IPR020578">
    <property type="entry name" value="Aminotrans_V_PyrdxlP_BS"/>
</dbReference>
<evidence type="ECO:0000313" key="10">
    <source>
        <dbReference type="Proteomes" id="UP000632377"/>
    </source>
</evidence>
<evidence type="ECO:0000313" key="9">
    <source>
        <dbReference type="EMBL" id="MBL4935687.1"/>
    </source>
</evidence>
<evidence type="ECO:0000256" key="3">
    <source>
        <dbReference type="ARBA" id="ARBA00022723"/>
    </source>
</evidence>
<comment type="caution">
    <text evidence="9">The sequence shown here is derived from an EMBL/GenBank/DDBJ whole genome shotgun (WGS) entry which is preliminary data.</text>
</comment>
<evidence type="ECO:0000259" key="8">
    <source>
        <dbReference type="Pfam" id="PF00266"/>
    </source>
</evidence>
<dbReference type="InterPro" id="IPR015421">
    <property type="entry name" value="PyrdxlP-dep_Trfase_major"/>
</dbReference>
<dbReference type="PIRSF" id="PIRSF005572">
    <property type="entry name" value="NifS"/>
    <property type="match status" value="1"/>
</dbReference>
<evidence type="ECO:0000256" key="2">
    <source>
        <dbReference type="ARBA" id="ARBA00006490"/>
    </source>
</evidence>
<dbReference type="PANTHER" id="PTHR11601">
    <property type="entry name" value="CYSTEINE DESULFURYLASE FAMILY MEMBER"/>
    <property type="match status" value="1"/>
</dbReference>
<keyword evidence="4" id="KW-0663">Pyridoxal phosphate</keyword>
<evidence type="ECO:0000256" key="5">
    <source>
        <dbReference type="ARBA" id="ARBA00023004"/>
    </source>
</evidence>
<dbReference type="Gene3D" id="3.90.1150.10">
    <property type="entry name" value="Aspartate Aminotransferase, domain 1"/>
    <property type="match status" value="1"/>
</dbReference>
<evidence type="ECO:0000256" key="4">
    <source>
        <dbReference type="ARBA" id="ARBA00022898"/>
    </source>
</evidence>
<keyword evidence="10" id="KW-1185">Reference proteome</keyword>
<dbReference type="PROSITE" id="PS00595">
    <property type="entry name" value="AA_TRANSFER_CLASS_5"/>
    <property type="match status" value="1"/>
</dbReference>
<protein>
    <submittedName>
        <fullName evidence="9">Cysteine desulfurase</fullName>
    </submittedName>
</protein>
<gene>
    <name evidence="9" type="ORF">JK636_07935</name>
</gene>
<dbReference type="SUPFAM" id="SSF53383">
    <property type="entry name" value="PLP-dependent transferases"/>
    <property type="match status" value="1"/>
</dbReference>
<comment type="similarity">
    <text evidence="2">Belongs to the class-V pyridoxal-phosphate-dependent aminotransferase family. NifS/IscS subfamily.</text>
</comment>
<dbReference type="Proteomes" id="UP000632377">
    <property type="component" value="Unassembled WGS sequence"/>
</dbReference>
<dbReference type="EMBL" id="JAESWC010000002">
    <property type="protein sequence ID" value="MBL4935687.1"/>
    <property type="molecule type" value="Genomic_DNA"/>
</dbReference>
<name>A0ABS1T8M8_9CLOT</name>
<dbReference type="PANTHER" id="PTHR11601:SF50">
    <property type="entry name" value="CYSTEINE DESULFURASE ISCS 2-RELATED"/>
    <property type="match status" value="1"/>
</dbReference>
<comment type="cofactor">
    <cofactor evidence="1 7">
        <name>pyridoxal 5'-phosphate</name>
        <dbReference type="ChEBI" id="CHEBI:597326"/>
    </cofactor>
</comment>
<evidence type="ECO:0000256" key="6">
    <source>
        <dbReference type="ARBA" id="ARBA00023014"/>
    </source>
</evidence>
<dbReference type="InterPro" id="IPR015424">
    <property type="entry name" value="PyrdxlP-dep_Trfase"/>
</dbReference>
<organism evidence="9 10">
    <name type="scientific">Clostridium rhizosphaerae</name>
    <dbReference type="NCBI Taxonomy" id="2803861"/>
    <lineage>
        <taxon>Bacteria</taxon>
        <taxon>Bacillati</taxon>
        <taxon>Bacillota</taxon>
        <taxon>Clostridia</taxon>
        <taxon>Eubacteriales</taxon>
        <taxon>Clostridiaceae</taxon>
        <taxon>Clostridium</taxon>
    </lineage>
</organism>
<feature type="domain" description="Aminotransferase class V" evidence="8">
    <location>
        <begin position="3"/>
        <end position="363"/>
    </location>
</feature>